<feature type="transmembrane region" description="Helical" evidence="5">
    <location>
        <begin position="323"/>
        <end position="344"/>
    </location>
</feature>
<feature type="transmembrane region" description="Helical" evidence="5">
    <location>
        <begin position="233"/>
        <end position="257"/>
    </location>
</feature>
<accession>A0AAQ4CUF2</accession>
<feature type="domain" description="Major facilitator superfamily (MFS) profile" evidence="6">
    <location>
        <begin position="7"/>
        <end position="413"/>
    </location>
</feature>
<feature type="transmembrane region" description="Helical" evidence="5">
    <location>
        <begin position="385"/>
        <end position="407"/>
    </location>
</feature>
<feature type="transmembrane region" description="Helical" evidence="5">
    <location>
        <begin position="6"/>
        <end position="28"/>
    </location>
</feature>
<evidence type="ECO:0000256" key="5">
    <source>
        <dbReference type="SAM" id="Phobius"/>
    </source>
</evidence>
<protein>
    <submittedName>
        <fullName evidence="7">Sugar transporter</fullName>
    </submittedName>
</protein>
<dbReference type="KEGG" id="scas:SACC_24500"/>
<keyword evidence="8" id="KW-1185">Reference proteome</keyword>
<dbReference type="InterPro" id="IPR011701">
    <property type="entry name" value="MFS"/>
</dbReference>
<dbReference type="SUPFAM" id="SSF103473">
    <property type="entry name" value="MFS general substrate transporter"/>
    <property type="match status" value="1"/>
</dbReference>
<name>A0AAQ4CUF2_9CREN</name>
<evidence type="ECO:0000259" key="6">
    <source>
        <dbReference type="PROSITE" id="PS50850"/>
    </source>
</evidence>
<proteinExistence type="predicted"/>
<evidence type="ECO:0000256" key="2">
    <source>
        <dbReference type="ARBA" id="ARBA00022692"/>
    </source>
</evidence>
<keyword evidence="2 5" id="KW-0812">Transmembrane</keyword>
<dbReference type="GO" id="GO:0046943">
    <property type="term" value="F:carboxylic acid transmembrane transporter activity"/>
    <property type="evidence" value="ECO:0007669"/>
    <property type="project" value="TreeGrafter"/>
</dbReference>
<feature type="transmembrane region" description="Helical" evidence="5">
    <location>
        <begin position="269"/>
        <end position="286"/>
    </location>
</feature>
<evidence type="ECO:0000313" key="7">
    <source>
        <dbReference type="EMBL" id="BDB99433.1"/>
    </source>
</evidence>
<dbReference type="PANTHER" id="PTHR23508">
    <property type="entry name" value="CARBOXYLIC ACID TRANSPORTER PROTEIN HOMOLOG"/>
    <property type="match status" value="1"/>
</dbReference>
<dbReference type="Gene3D" id="1.20.1250.20">
    <property type="entry name" value="MFS general substrate transporter like domains"/>
    <property type="match status" value="1"/>
</dbReference>
<dbReference type="InterPro" id="IPR020846">
    <property type="entry name" value="MFS_dom"/>
</dbReference>
<evidence type="ECO:0000256" key="1">
    <source>
        <dbReference type="ARBA" id="ARBA00004141"/>
    </source>
</evidence>
<comment type="subcellular location">
    <subcellularLocation>
        <location evidence="1">Membrane</location>
        <topology evidence="1">Multi-pass membrane protein</topology>
    </subcellularLocation>
</comment>
<dbReference type="RefSeq" id="WP_229569748.1">
    <property type="nucleotide sequence ID" value="NZ_AP025226.1"/>
</dbReference>
<feature type="transmembrane region" description="Helical" evidence="5">
    <location>
        <begin position="130"/>
        <end position="153"/>
    </location>
</feature>
<feature type="transmembrane region" description="Helical" evidence="5">
    <location>
        <begin position="298"/>
        <end position="317"/>
    </location>
</feature>
<keyword evidence="7" id="KW-0762">Sugar transport</keyword>
<reference evidence="7 8" key="1">
    <citation type="journal article" date="2022" name="Microbiol. Resour. Announc.">
        <title>Complete Genome Sequence of the Hyperthermophilic and Acidophilic Archaeon Saccharolobus caldissimus Strain HS-3T.</title>
        <authorList>
            <person name="Sakai H.D."/>
            <person name="Kurosawa N."/>
        </authorList>
    </citation>
    <scope>NUCLEOTIDE SEQUENCE [LARGE SCALE GENOMIC DNA]</scope>
    <source>
        <strain evidence="7 8">JCM32116</strain>
    </source>
</reference>
<feature type="transmembrane region" description="Helical" evidence="5">
    <location>
        <begin position="356"/>
        <end position="379"/>
    </location>
</feature>
<gene>
    <name evidence="7" type="ORF">SACC_24500</name>
</gene>
<sequence>MEIYKKYLIAVFIGVLLMTMDFELFLAAIPGLIPLFKFSLAEITIITDISFLTAAIASFAFGYLADRIGRRPLFMLTTLLYSLGSFFTALANSLVYFILARSVTSLGTGPDEPLGFTIIAEVSPARMRGLMLAIVSIAFPLGQAIGALLVYTFVVNKIYLPYVFFIGVLPALFLLYLRKGLPETERFKDLKSALDNIRKGSSNISLKYKADINKAILNPFYQMFNRDLRKKSIIFAIYTIIVAGSVAVTLIDLPIYYTTIKHITFVNTLAYEFISFAIAAIGYILASIIGNRISRRNVLIIWNILAFIALLGIIFSSDPLEVLAFNILFVFFLFSQWAAWPFYINEMYPTRVRATASTFGYGFQWLGNILLPTFISIMLSATNSWINSIIAIVAFPLILMSAIVSLLPRDNPKAELEENAI</sequence>
<dbReference type="GO" id="GO:0005886">
    <property type="term" value="C:plasma membrane"/>
    <property type="evidence" value="ECO:0007669"/>
    <property type="project" value="TreeGrafter"/>
</dbReference>
<keyword evidence="4 5" id="KW-0472">Membrane</keyword>
<dbReference type="PROSITE" id="PS50850">
    <property type="entry name" value="MFS"/>
    <property type="match status" value="1"/>
</dbReference>
<dbReference type="EMBL" id="AP025226">
    <property type="protein sequence ID" value="BDB99433.1"/>
    <property type="molecule type" value="Genomic_DNA"/>
</dbReference>
<dbReference type="AlphaFoldDB" id="A0AAQ4CUF2"/>
<feature type="transmembrane region" description="Helical" evidence="5">
    <location>
        <begin position="159"/>
        <end position="177"/>
    </location>
</feature>
<feature type="transmembrane region" description="Helical" evidence="5">
    <location>
        <begin position="40"/>
        <end position="61"/>
    </location>
</feature>
<keyword evidence="3 5" id="KW-1133">Transmembrane helix</keyword>
<evidence type="ECO:0000256" key="3">
    <source>
        <dbReference type="ARBA" id="ARBA00022989"/>
    </source>
</evidence>
<evidence type="ECO:0000256" key="4">
    <source>
        <dbReference type="ARBA" id="ARBA00023136"/>
    </source>
</evidence>
<evidence type="ECO:0000313" key="8">
    <source>
        <dbReference type="Proteomes" id="UP001319921"/>
    </source>
</evidence>
<dbReference type="Proteomes" id="UP001319921">
    <property type="component" value="Chromosome"/>
</dbReference>
<dbReference type="Pfam" id="PF07690">
    <property type="entry name" value="MFS_1"/>
    <property type="match status" value="1"/>
</dbReference>
<keyword evidence="7" id="KW-0813">Transport</keyword>
<dbReference type="PANTHER" id="PTHR23508:SF10">
    <property type="entry name" value="CARBOXYLIC ACID TRANSPORTER PROTEIN HOMOLOG"/>
    <property type="match status" value="1"/>
</dbReference>
<dbReference type="InterPro" id="IPR036259">
    <property type="entry name" value="MFS_trans_sf"/>
</dbReference>
<dbReference type="GeneID" id="68867171"/>
<organism evidence="7 8">
    <name type="scientific">Saccharolobus caldissimus</name>
    <dbReference type="NCBI Taxonomy" id="1702097"/>
    <lineage>
        <taxon>Archaea</taxon>
        <taxon>Thermoproteota</taxon>
        <taxon>Thermoprotei</taxon>
        <taxon>Sulfolobales</taxon>
        <taxon>Sulfolobaceae</taxon>
        <taxon>Saccharolobus</taxon>
    </lineage>
</organism>